<dbReference type="EMBL" id="JBJURJ010000009">
    <property type="protein sequence ID" value="MFM9329633.1"/>
    <property type="molecule type" value="Genomic_DNA"/>
</dbReference>
<comment type="caution">
    <text evidence="1">The sequence shown here is derived from an EMBL/GenBank/DDBJ whole genome shotgun (WGS) entry which is preliminary data.</text>
</comment>
<dbReference type="Proteomes" id="UP001631969">
    <property type="component" value="Unassembled WGS sequence"/>
</dbReference>
<accession>A0ACC7NY49</accession>
<evidence type="ECO:0000313" key="1">
    <source>
        <dbReference type="EMBL" id="MFM9329633.1"/>
    </source>
</evidence>
<protein>
    <submittedName>
        <fullName evidence="1">Uncharacterized protein</fullName>
    </submittedName>
</protein>
<gene>
    <name evidence="1" type="ORF">ACI1P1_15165</name>
</gene>
<keyword evidence="2" id="KW-1185">Reference proteome</keyword>
<evidence type="ECO:0000313" key="2">
    <source>
        <dbReference type="Proteomes" id="UP001631969"/>
    </source>
</evidence>
<organism evidence="1 2">
    <name type="scientific">Paenibacillus mesotrionivorans</name>
    <dbReference type="NCBI Taxonomy" id="3160968"/>
    <lineage>
        <taxon>Bacteria</taxon>
        <taxon>Bacillati</taxon>
        <taxon>Bacillota</taxon>
        <taxon>Bacilli</taxon>
        <taxon>Bacillales</taxon>
        <taxon>Paenibacillaceae</taxon>
        <taxon>Paenibacillus</taxon>
    </lineage>
</organism>
<reference evidence="1" key="1">
    <citation type="submission" date="2024-12" db="EMBL/GenBank/DDBJ databases">
        <authorList>
            <person name="Wu N."/>
        </authorList>
    </citation>
    <scope>NUCLEOTIDE SEQUENCE</scope>
    <source>
        <strain evidence="1">P15</strain>
    </source>
</reference>
<proteinExistence type="predicted"/>
<sequence length="66" mass="7378">MKLGIVLHKDDAPTLEELIESGAVLLVRRRGLLCEVDSEVYPVVKSRLGRSVVVPTSYSMFEKAIY</sequence>
<name>A0ACC7NY49_9BACL</name>